<dbReference type="InterPro" id="IPR018062">
    <property type="entry name" value="HTH_AraC-typ_CS"/>
</dbReference>
<dbReference type="PROSITE" id="PS00041">
    <property type="entry name" value="HTH_ARAC_FAMILY_1"/>
    <property type="match status" value="1"/>
</dbReference>
<comment type="caution">
    <text evidence="7">The sequence shown here is derived from an EMBL/GenBank/DDBJ whole genome shotgun (WGS) entry which is preliminary data.</text>
</comment>
<dbReference type="Gene3D" id="3.40.50.2300">
    <property type="match status" value="1"/>
</dbReference>
<evidence type="ECO:0000256" key="4">
    <source>
        <dbReference type="PROSITE-ProRule" id="PRU00169"/>
    </source>
</evidence>
<dbReference type="STRING" id="44252.DJ90_2767"/>
<proteinExistence type="predicted"/>
<dbReference type="GO" id="GO:0043565">
    <property type="term" value="F:sequence-specific DNA binding"/>
    <property type="evidence" value="ECO:0007669"/>
    <property type="project" value="InterPro"/>
</dbReference>
<evidence type="ECO:0000256" key="3">
    <source>
        <dbReference type="ARBA" id="ARBA00023163"/>
    </source>
</evidence>
<keyword evidence="8" id="KW-1185">Reference proteome</keyword>
<dbReference type="GO" id="GO:0003700">
    <property type="term" value="F:DNA-binding transcription factor activity"/>
    <property type="evidence" value="ECO:0007669"/>
    <property type="project" value="InterPro"/>
</dbReference>
<feature type="domain" description="Response regulatory" evidence="6">
    <location>
        <begin position="3"/>
        <end position="119"/>
    </location>
</feature>
<keyword evidence="2" id="KW-0238">DNA-binding</keyword>
<dbReference type="Pfam" id="PF12833">
    <property type="entry name" value="HTH_18"/>
    <property type="match status" value="1"/>
</dbReference>
<dbReference type="InterPro" id="IPR011006">
    <property type="entry name" value="CheY-like_superfamily"/>
</dbReference>
<dbReference type="AlphaFoldDB" id="A0A090ZEW4"/>
<dbReference type="PANTHER" id="PTHR43280:SF28">
    <property type="entry name" value="HTH-TYPE TRANSCRIPTIONAL ACTIVATOR RHAS"/>
    <property type="match status" value="1"/>
</dbReference>
<organism evidence="7 8">
    <name type="scientific">Paenibacillus macerans</name>
    <name type="common">Bacillus macerans</name>
    <dbReference type="NCBI Taxonomy" id="44252"/>
    <lineage>
        <taxon>Bacteria</taxon>
        <taxon>Bacillati</taxon>
        <taxon>Bacillota</taxon>
        <taxon>Bacilli</taxon>
        <taxon>Bacillales</taxon>
        <taxon>Paenibacillaceae</taxon>
        <taxon>Paenibacillus</taxon>
    </lineage>
</organism>
<dbReference type="HOGENOM" id="CLU_000445_5_0_9"/>
<dbReference type="SUPFAM" id="SSF52172">
    <property type="entry name" value="CheY-like"/>
    <property type="match status" value="1"/>
</dbReference>
<keyword evidence="1" id="KW-0805">Transcription regulation</keyword>
<dbReference type="InterPro" id="IPR018060">
    <property type="entry name" value="HTH_AraC"/>
</dbReference>
<evidence type="ECO:0000313" key="8">
    <source>
        <dbReference type="Proteomes" id="UP000029278"/>
    </source>
</evidence>
<reference evidence="7 8" key="1">
    <citation type="submission" date="2014-04" db="EMBL/GenBank/DDBJ databases">
        <authorList>
            <person name="Bishop-Lilly K.A."/>
            <person name="Broomall S.M."/>
            <person name="Chain P.S."/>
            <person name="Chertkov O."/>
            <person name="Coyne S.R."/>
            <person name="Daligault H.E."/>
            <person name="Davenport K.W."/>
            <person name="Erkkila T."/>
            <person name="Frey K.G."/>
            <person name="Gibbons H.S."/>
            <person name="Gu W."/>
            <person name="Jaissle J."/>
            <person name="Johnson S.L."/>
            <person name="Koroleva G.I."/>
            <person name="Ladner J.T."/>
            <person name="Lo C.-C."/>
            <person name="Minogue T.D."/>
            <person name="Munk C."/>
            <person name="Palacios G.F."/>
            <person name="Redden C.L."/>
            <person name="Rosenzweig C.N."/>
            <person name="Scholz M.B."/>
            <person name="Teshima H."/>
            <person name="Xu Y."/>
        </authorList>
    </citation>
    <scope>NUCLEOTIDE SEQUENCE [LARGE SCALE GENOMIC DNA]</scope>
    <source>
        <strain evidence="7 8">8244</strain>
    </source>
</reference>
<feature type="modified residue" description="4-aspartylphosphate" evidence="4">
    <location>
        <position position="54"/>
    </location>
</feature>
<dbReference type="PROSITE" id="PS50110">
    <property type="entry name" value="RESPONSE_REGULATORY"/>
    <property type="match status" value="1"/>
</dbReference>
<dbReference type="EMBL" id="JMQA01000024">
    <property type="protein sequence ID" value="KFN09162.1"/>
    <property type="molecule type" value="Genomic_DNA"/>
</dbReference>
<evidence type="ECO:0000259" key="6">
    <source>
        <dbReference type="PROSITE" id="PS50110"/>
    </source>
</evidence>
<evidence type="ECO:0000259" key="5">
    <source>
        <dbReference type="PROSITE" id="PS01124"/>
    </source>
</evidence>
<dbReference type="OrthoDB" id="2543932at2"/>
<dbReference type="GO" id="GO:0000160">
    <property type="term" value="P:phosphorelay signal transduction system"/>
    <property type="evidence" value="ECO:0007669"/>
    <property type="project" value="InterPro"/>
</dbReference>
<dbReference type="SUPFAM" id="SSF46689">
    <property type="entry name" value="Homeodomain-like"/>
    <property type="match status" value="2"/>
</dbReference>
<dbReference type="SMART" id="SM00342">
    <property type="entry name" value="HTH_ARAC"/>
    <property type="match status" value="1"/>
</dbReference>
<evidence type="ECO:0000313" key="7">
    <source>
        <dbReference type="EMBL" id="KFN09162.1"/>
    </source>
</evidence>
<dbReference type="Pfam" id="PF00072">
    <property type="entry name" value="Response_reg"/>
    <property type="match status" value="1"/>
</dbReference>
<dbReference type="Gene3D" id="1.10.10.60">
    <property type="entry name" value="Homeodomain-like"/>
    <property type="match status" value="2"/>
</dbReference>
<dbReference type="PATRIC" id="fig|44252.3.peg.2696"/>
<dbReference type="PANTHER" id="PTHR43280">
    <property type="entry name" value="ARAC-FAMILY TRANSCRIPTIONAL REGULATOR"/>
    <property type="match status" value="1"/>
</dbReference>
<feature type="domain" description="HTH araC/xylS-type" evidence="5">
    <location>
        <begin position="444"/>
        <end position="542"/>
    </location>
</feature>
<keyword evidence="4" id="KW-0597">Phosphoprotein</keyword>
<dbReference type="SMART" id="SM00448">
    <property type="entry name" value="REC"/>
    <property type="match status" value="1"/>
</dbReference>
<protein>
    <submittedName>
        <fullName evidence="7">Helix-turn-helix domain protein</fullName>
    </submittedName>
</protein>
<sequence>MYRMLIVDDEEIITDGLADIFGKLNLDLDLYKAYSGQEALDLLNRTRVDIVLSDICMPGMNGLELMEAIRLNWPQCKIIFLTGHSDFNYVYQAIQAPDVQYVLKNEGYPKLIAAVERALQELADTLRANDLIRRSKEQLHTLETLAHGDYFRNLLFHDVLFERVLAEDFQRLQIPLDASLPVLIALGNLTHAGTAGASPSYAERQETALAVKFLAEAFLAERTNSIGVIDRYGDLIWLFQPKRLIDGERTDAFEQTVMYLEGTFELIQQACLESLDTTVAVTLSGEAFAWEGLPAVYDKMRRHQHDRTGDGTRMVQKVFPNKDTPASASIRSRSLRDKSEALAAHLEAGRRAEFMRLFDELAEPAAYEHGRGDPNLTELCYTIALVLLSYINRWEVREIGSFGLMRLEDYHSWREALEFLKGAAEVLFSLRQSGEQKRAAGAIDKMCVYIEHNISEDLSLVRLAEEFHFNPSYLSRLFKQERGVNLSEYIDELRIRKAKELLRKDELKVAEVGWLIGYEMPQSFTRFFKKWTGLTPQEYRTGTQSGDGSFL</sequence>
<keyword evidence="3" id="KW-0804">Transcription</keyword>
<evidence type="ECO:0000256" key="1">
    <source>
        <dbReference type="ARBA" id="ARBA00023015"/>
    </source>
</evidence>
<name>A0A090ZEW4_PAEMA</name>
<dbReference type="Proteomes" id="UP000029278">
    <property type="component" value="Unassembled WGS sequence"/>
</dbReference>
<evidence type="ECO:0000256" key="2">
    <source>
        <dbReference type="ARBA" id="ARBA00023125"/>
    </source>
</evidence>
<dbReference type="CDD" id="cd17536">
    <property type="entry name" value="REC_YesN-like"/>
    <property type="match status" value="1"/>
</dbReference>
<dbReference type="PROSITE" id="PS01124">
    <property type="entry name" value="HTH_ARAC_FAMILY_2"/>
    <property type="match status" value="1"/>
</dbReference>
<accession>A0A090ZEW4</accession>
<dbReference type="InterPro" id="IPR001789">
    <property type="entry name" value="Sig_transdc_resp-reg_receiver"/>
</dbReference>
<dbReference type="InterPro" id="IPR009057">
    <property type="entry name" value="Homeodomain-like_sf"/>
</dbReference>
<gene>
    <name evidence="7" type="ORF">DJ90_2767</name>
</gene>